<dbReference type="GO" id="GO:0009279">
    <property type="term" value="C:cell outer membrane"/>
    <property type="evidence" value="ECO:0007669"/>
    <property type="project" value="UniProtKB-SubCell"/>
</dbReference>
<keyword evidence="5" id="KW-0998">Cell outer membrane</keyword>
<geneLocation type="plasmid" evidence="7">
    <name>p505108-T6SS</name>
</geneLocation>
<dbReference type="EMBL" id="KY978630">
    <property type="protein sequence ID" value="ASR82167.1"/>
    <property type="molecule type" value="Genomic_DNA"/>
</dbReference>
<organism evidence="7">
    <name type="scientific">Cronobacter sakazakii</name>
    <name type="common">Enterobacter sakazakii</name>
    <dbReference type="NCBI Taxonomy" id="28141"/>
    <lineage>
        <taxon>Bacteria</taxon>
        <taxon>Pseudomonadati</taxon>
        <taxon>Pseudomonadota</taxon>
        <taxon>Gammaproteobacteria</taxon>
        <taxon>Enterobacterales</taxon>
        <taxon>Enterobacteriaceae</taxon>
        <taxon>Cronobacter</taxon>
    </lineage>
</organism>
<dbReference type="Pfam" id="PF06629">
    <property type="entry name" value="MipA"/>
    <property type="match status" value="1"/>
</dbReference>
<evidence type="ECO:0000256" key="3">
    <source>
        <dbReference type="ARBA" id="ARBA00022729"/>
    </source>
</evidence>
<evidence type="ECO:0000313" key="7">
    <source>
        <dbReference type="EMBL" id="ASR82167.1"/>
    </source>
</evidence>
<dbReference type="AlphaFoldDB" id="A0A222ZDF3"/>
<comment type="subcellular location">
    <subcellularLocation>
        <location evidence="1">Cell outer membrane</location>
    </subcellularLocation>
</comment>
<evidence type="ECO:0000256" key="5">
    <source>
        <dbReference type="ARBA" id="ARBA00023237"/>
    </source>
</evidence>
<dbReference type="PANTHER" id="PTHR38776">
    <property type="entry name" value="MLTA-INTERACTING PROTEIN-RELATED"/>
    <property type="match status" value="1"/>
</dbReference>
<dbReference type="PANTHER" id="PTHR38776:SF1">
    <property type="entry name" value="MLTA-INTERACTING PROTEIN-RELATED"/>
    <property type="match status" value="1"/>
</dbReference>
<feature type="signal peptide" evidence="6">
    <location>
        <begin position="1"/>
        <end position="20"/>
    </location>
</feature>
<accession>A0A222ZDF3</accession>
<comment type="similarity">
    <text evidence="2">Belongs to the MipA/OmpV family.</text>
</comment>
<evidence type="ECO:0000256" key="6">
    <source>
        <dbReference type="SAM" id="SignalP"/>
    </source>
</evidence>
<evidence type="ECO:0000256" key="2">
    <source>
        <dbReference type="ARBA" id="ARBA00005722"/>
    </source>
</evidence>
<reference evidence="7" key="2">
    <citation type="submission" date="2019-05" db="EMBL/GenBank/DDBJ databases">
        <authorList>
            <person name="Shi L."/>
            <person name="Feng J."/>
            <person name="Zhang D."/>
            <person name="Zhou D."/>
        </authorList>
    </citation>
    <scope>NUCLEOTIDE SEQUENCE</scope>
    <source>
        <strain evidence="7">505108</strain>
        <plasmid evidence="7">p505108-T6SS</plasmid>
    </source>
</reference>
<evidence type="ECO:0000256" key="4">
    <source>
        <dbReference type="ARBA" id="ARBA00023136"/>
    </source>
</evidence>
<dbReference type="RefSeq" id="WP_011998933.1">
    <property type="nucleotide sequence ID" value="NZ_CABMLV010000002.1"/>
</dbReference>
<sequence length="256" mass="27886">MIIRNRALSMLILLPGIAIAQEPPPDSLTVGAAAEYAPRYSGDNHNTWSGVPVVQARHGAFFFDTEKGLGYDLQTDNGLWFEHSLGVSLGRGEKNSAWREGADSLKGMGNIKTALNTRLALGWSVTPWLTLEGQATLPLTDSQGMQYQTSFTLVPFQSKADTLALESAALFGDSRYLNTFYGVDAQQSARSGYTPYRTSGGFYGVSNNLSWSHQFDAHWGATLSAGYTWLADKADNSPIVHTRNQTTTALAVTYTF</sequence>
<proteinExistence type="inferred from homology"/>
<evidence type="ECO:0000256" key="1">
    <source>
        <dbReference type="ARBA" id="ARBA00004442"/>
    </source>
</evidence>
<dbReference type="InterPro" id="IPR010583">
    <property type="entry name" value="MipA"/>
</dbReference>
<gene>
    <name evidence="7" type="primary">mipA</name>
</gene>
<name>A0A222ZDF3_CROSK</name>
<reference evidence="7" key="1">
    <citation type="journal article" date="2018" name="Virulence">
        <title>Co-occurrence of 3 different resistance plasmids in a multi-drug resistant Cronobacter sakazakii isolate causing neonatal infections.</title>
        <authorList>
            <person name="Shi L."/>
            <person name="Liang Q."/>
            <person name="Zhan Z."/>
            <person name="Feng J."/>
            <person name="Zhao Y."/>
            <person name="Chen Y."/>
            <person name="Huang M."/>
            <person name="Tong Y."/>
            <person name="Wu W."/>
            <person name="Chen W."/>
            <person name="Li X."/>
            <person name="Yin Z."/>
            <person name="Wang J."/>
            <person name="Zhou D."/>
        </authorList>
    </citation>
    <scope>NUCLEOTIDE SEQUENCE</scope>
    <source>
        <strain evidence="7">505108</strain>
        <plasmid evidence="7">p505108-T6SS</plasmid>
    </source>
</reference>
<protein>
    <submittedName>
        <fullName evidence="7">MltA-interacting MipA family protein</fullName>
    </submittedName>
</protein>
<keyword evidence="4" id="KW-0472">Membrane</keyword>
<keyword evidence="7" id="KW-0614">Plasmid</keyword>
<feature type="chain" id="PRO_5041058406" evidence="6">
    <location>
        <begin position="21"/>
        <end position="256"/>
    </location>
</feature>
<keyword evidence="3 6" id="KW-0732">Signal</keyword>